<organism evidence="1 2">
    <name type="scientific">Panagrolaimus superbus</name>
    <dbReference type="NCBI Taxonomy" id="310955"/>
    <lineage>
        <taxon>Eukaryota</taxon>
        <taxon>Metazoa</taxon>
        <taxon>Ecdysozoa</taxon>
        <taxon>Nematoda</taxon>
        <taxon>Chromadorea</taxon>
        <taxon>Rhabditida</taxon>
        <taxon>Tylenchina</taxon>
        <taxon>Panagrolaimomorpha</taxon>
        <taxon>Panagrolaimoidea</taxon>
        <taxon>Panagrolaimidae</taxon>
        <taxon>Panagrolaimus</taxon>
    </lineage>
</organism>
<evidence type="ECO:0000313" key="2">
    <source>
        <dbReference type="WBParaSite" id="PSU_v2.g11686.t1"/>
    </source>
</evidence>
<proteinExistence type="predicted"/>
<reference evidence="2" key="1">
    <citation type="submission" date="2022-11" db="UniProtKB">
        <authorList>
            <consortium name="WormBaseParasite"/>
        </authorList>
    </citation>
    <scope>IDENTIFICATION</scope>
</reference>
<dbReference type="WBParaSite" id="PSU_v2.g11686.t1">
    <property type="protein sequence ID" value="PSU_v2.g11686.t1"/>
    <property type="gene ID" value="PSU_v2.g11686"/>
</dbReference>
<keyword evidence="1" id="KW-1185">Reference proteome</keyword>
<protein>
    <submittedName>
        <fullName evidence="2">Uncharacterized protein</fullName>
    </submittedName>
</protein>
<accession>A0A914XYS8</accession>
<dbReference type="Proteomes" id="UP000887577">
    <property type="component" value="Unplaced"/>
</dbReference>
<evidence type="ECO:0000313" key="1">
    <source>
        <dbReference type="Proteomes" id="UP000887577"/>
    </source>
</evidence>
<sequence>MRSHIGVAMVCMINATGVHEMAEQKVPKLSVLIPATEAPSTAQCSRQALNQTEIVESGYKVFLSGFEDLPNPIERIFRELFYGRRKCNL</sequence>
<dbReference type="AlphaFoldDB" id="A0A914XYS8"/>
<name>A0A914XYS8_9BILA</name>